<accession>A0A1I7ZXV5</accession>
<reference evidence="8" key="1">
    <citation type="submission" date="2016-11" db="UniProtKB">
        <authorList>
            <consortium name="WormBaseParasite"/>
        </authorList>
    </citation>
    <scope>IDENTIFICATION</scope>
</reference>
<dbReference type="GO" id="GO:0016020">
    <property type="term" value="C:membrane"/>
    <property type="evidence" value="ECO:0007669"/>
    <property type="project" value="UniProtKB-SubCell"/>
</dbReference>
<name>A0A1I7ZXV5_9BILA</name>
<dbReference type="InterPro" id="IPR017452">
    <property type="entry name" value="GPCR_Rhodpsn_7TM"/>
</dbReference>
<dbReference type="Gene3D" id="1.20.1070.10">
    <property type="entry name" value="Rhodopsin 7-helix transmembrane proteins"/>
    <property type="match status" value="1"/>
</dbReference>
<keyword evidence="7" id="KW-1185">Reference proteome</keyword>
<dbReference type="WBParaSite" id="L893_g30869.t1">
    <property type="protein sequence ID" value="L893_g30869.t1"/>
    <property type="gene ID" value="L893_g30869"/>
</dbReference>
<dbReference type="CDD" id="cd00637">
    <property type="entry name" value="7tm_classA_rhodopsin-like"/>
    <property type="match status" value="1"/>
</dbReference>
<organism evidence="7 8">
    <name type="scientific">Steinernema glaseri</name>
    <dbReference type="NCBI Taxonomy" id="37863"/>
    <lineage>
        <taxon>Eukaryota</taxon>
        <taxon>Metazoa</taxon>
        <taxon>Ecdysozoa</taxon>
        <taxon>Nematoda</taxon>
        <taxon>Chromadorea</taxon>
        <taxon>Rhabditida</taxon>
        <taxon>Tylenchina</taxon>
        <taxon>Panagrolaimomorpha</taxon>
        <taxon>Strongyloidoidea</taxon>
        <taxon>Steinernematidae</taxon>
        <taxon>Steinernema</taxon>
    </lineage>
</organism>
<feature type="transmembrane region" description="Helical" evidence="5">
    <location>
        <begin position="347"/>
        <end position="372"/>
    </location>
</feature>
<proteinExistence type="predicted"/>
<feature type="transmembrane region" description="Helical" evidence="5">
    <location>
        <begin position="283"/>
        <end position="302"/>
    </location>
</feature>
<evidence type="ECO:0000256" key="5">
    <source>
        <dbReference type="SAM" id="Phobius"/>
    </source>
</evidence>
<comment type="subcellular location">
    <subcellularLocation>
        <location evidence="1">Membrane</location>
    </subcellularLocation>
</comment>
<dbReference type="SUPFAM" id="SSF81321">
    <property type="entry name" value="Family A G protein-coupled receptor-like"/>
    <property type="match status" value="1"/>
</dbReference>
<dbReference type="PANTHER" id="PTHR31748:SF1">
    <property type="entry name" value="SERPENTINE RECEPTOR, CLASS V"/>
    <property type="match status" value="1"/>
</dbReference>
<keyword evidence="2 5" id="KW-0812">Transmembrane</keyword>
<feature type="domain" description="G-protein coupled receptors family 1 profile" evidence="6">
    <location>
        <begin position="177"/>
        <end position="461"/>
    </location>
</feature>
<feature type="transmembrane region" description="Helical" evidence="5">
    <location>
        <begin position="110"/>
        <end position="133"/>
    </location>
</feature>
<evidence type="ECO:0000256" key="1">
    <source>
        <dbReference type="ARBA" id="ARBA00004370"/>
    </source>
</evidence>
<dbReference type="Proteomes" id="UP000095287">
    <property type="component" value="Unplaced"/>
</dbReference>
<keyword evidence="4 5" id="KW-0472">Membrane</keyword>
<feature type="transmembrane region" description="Helical" evidence="5">
    <location>
        <begin position="448"/>
        <end position="465"/>
    </location>
</feature>
<protein>
    <submittedName>
        <fullName evidence="8">G_PROTEIN_RECEP_F1_2 domain-containing protein</fullName>
    </submittedName>
</protein>
<feature type="transmembrane region" description="Helical" evidence="5">
    <location>
        <begin position="411"/>
        <end position="436"/>
    </location>
</feature>
<evidence type="ECO:0000259" key="6">
    <source>
        <dbReference type="PROSITE" id="PS50262"/>
    </source>
</evidence>
<evidence type="ECO:0000256" key="2">
    <source>
        <dbReference type="ARBA" id="ARBA00022692"/>
    </source>
</evidence>
<dbReference type="AlphaFoldDB" id="A0A1I7ZXV5"/>
<dbReference type="InterPro" id="IPR019426">
    <property type="entry name" value="7TM_GPCR_serpentine_rcpt_Srv"/>
</dbReference>
<feature type="transmembrane region" description="Helical" evidence="5">
    <location>
        <begin position="162"/>
        <end position="186"/>
    </location>
</feature>
<evidence type="ECO:0000256" key="3">
    <source>
        <dbReference type="ARBA" id="ARBA00022989"/>
    </source>
</evidence>
<dbReference type="PROSITE" id="PS50262">
    <property type="entry name" value="G_PROTEIN_RECEP_F1_2"/>
    <property type="match status" value="1"/>
</dbReference>
<feature type="transmembrane region" description="Helical" evidence="5">
    <location>
        <begin position="198"/>
        <end position="219"/>
    </location>
</feature>
<evidence type="ECO:0000256" key="4">
    <source>
        <dbReference type="ARBA" id="ARBA00023136"/>
    </source>
</evidence>
<evidence type="ECO:0000313" key="7">
    <source>
        <dbReference type="Proteomes" id="UP000095287"/>
    </source>
</evidence>
<dbReference type="Pfam" id="PF10323">
    <property type="entry name" value="7TM_GPCR_Srv"/>
    <property type="match status" value="1"/>
</dbReference>
<keyword evidence="3 5" id="KW-1133">Transmembrane helix</keyword>
<feature type="transmembrane region" description="Helical" evidence="5">
    <location>
        <begin position="231"/>
        <end position="250"/>
    </location>
</feature>
<sequence>MPNMPYMAKIAAIANQRAYILWKGKENSSEIKRYNCTSSDLISLEKKIGILSSKDVPVVVACHHDTDVWRIHIMSCGVTIDVTVDPPKPTTWICGNWISRDPEKYNFVQLVHFAGGFHVATFLCATPSSYAAVGDYASIGSSLDNMCLQPPFTTSSWKAAMYIQYTTVGLSLLTIPLYVLVISILLVNLKRLKHNKAFFIFFLVNGFVDVISILANALGTSFPAWGLFLDFYLTQGTLIGKIHFVVTYWTRYSQGVHTLLIAFNRSTAVFFPLRYEKIWSRRWVQVCVAVQVLIGAPVGILIATTDYYWSLSCTAPNLWDHLPYVTRMQSEILVLVLTFRDNLFKNLVMGVSFSAEVIIFFVLVFNYSLIVFKMRQQRSNNTAMQSDSNGTHMSPSQREAKKQNRRQNFMLLRMAVVICVLELSYAVFAVLAVVQILNTDQFHFSNNLMTTIYSSMGPYLIIFFSKNTRIMIRTALSSNELLLTKVTPMNYTNSSRGSSVLPNAK</sequence>
<evidence type="ECO:0000313" key="8">
    <source>
        <dbReference type="WBParaSite" id="L893_g30869.t1"/>
    </source>
</evidence>
<dbReference type="PANTHER" id="PTHR31748">
    <property type="entry name" value="SERPENTINE RECEPTOR, CLASS V"/>
    <property type="match status" value="1"/>
</dbReference>